<accession>A0A517NKT5</accession>
<dbReference type="OrthoDB" id="8908199at2"/>
<dbReference type="Proteomes" id="UP000318538">
    <property type="component" value="Chromosome"/>
</dbReference>
<name>A0A517NKT5_9BACT</name>
<dbReference type="AlphaFoldDB" id="A0A517NKT5"/>
<sequence>MPRKSSTFRASFAALWIRALTSSELRSLVNEVKLGDPDATSRATVFVASESFGLWHNRARAKLCRYFKNHPPTDGECKRMVDAIVNRLLDGRFSEQFKDQLSMAIRFDADRLADAAKTAACSDKDYVRRYAAWISNVLDSS</sequence>
<dbReference type="KEGG" id="rlc:K227x_61850"/>
<dbReference type="EMBL" id="CP036525">
    <property type="protein sequence ID" value="QDT07757.1"/>
    <property type="molecule type" value="Genomic_DNA"/>
</dbReference>
<evidence type="ECO:0000313" key="1">
    <source>
        <dbReference type="EMBL" id="QDT07757.1"/>
    </source>
</evidence>
<protein>
    <submittedName>
        <fullName evidence="1">Uncharacterized protein</fullName>
    </submittedName>
</protein>
<dbReference type="RefSeq" id="WP_145176160.1">
    <property type="nucleotide sequence ID" value="NZ_CP036525.1"/>
</dbReference>
<keyword evidence="2" id="KW-1185">Reference proteome</keyword>
<evidence type="ECO:0000313" key="2">
    <source>
        <dbReference type="Proteomes" id="UP000318538"/>
    </source>
</evidence>
<organism evidence="1 2">
    <name type="scientific">Rubripirellula lacrimiformis</name>
    <dbReference type="NCBI Taxonomy" id="1930273"/>
    <lineage>
        <taxon>Bacteria</taxon>
        <taxon>Pseudomonadati</taxon>
        <taxon>Planctomycetota</taxon>
        <taxon>Planctomycetia</taxon>
        <taxon>Pirellulales</taxon>
        <taxon>Pirellulaceae</taxon>
        <taxon>Rubripirellula</taxon>
    </lineage>
</organism>
<reference evidence="1 2" key="1">
    <citation type="submission" date="2019-02" db="EMBL/GenBank/DDBJ databases">
        <title>Deep-cultivation of Planctomycetes and their phenomic and genomic characterization uncovers novel biology.</title>
        <authorList>
            <person name="Wiegand S."/>
            <person name="Jogler M."/>
            <person name="Boedeker C."/>
            <person name="Pinto D."/>
            <person name="Vollmers J."/>
            <person name="Rivas-Marin E."/>
            <person name="Kohn T."/>
            <person name="Peeters S.H."/>
            <person name="Heuer A."/>
            <person name="Rast P."/>
            <person name="Oberbeckmann S."/>
            <person name="Bunk B."/>
            <person name="Jeske O."/>
            <person name="Meyerdierks A."/>
            <person name="Storesund J.E."/>
            <person name="Kallscheuer N."/>
            <person name="Luecker S."/>
            <person name="Lage O.M."/>
            <person name="Pohl T."/>
            <person name="Merkel B.J."/>
            <person name="Hornburger P."/>
            <person name="Mueller R.-W."/>
            <person name="Bruemmer F."/>
            <person name="Labrenz M."/>
            <person name="Spormann A.M."/>
            <person name="Op den Camp H."/>
            <person name="Overmann J."/>
            <person name="Amann R."/>
            <person name="Jetten M.S.M."/>
            <person name="Mascher T."/>
            <person name="Medema M.H."/>
            <person name="Devos D.P."/>
            <person name="Kaster A.-K."/>
            <person name="Ovreas L."/>
            <person name="Rohde M."/>
            <person name="Galperin M.Y."/>
            <person name="Jogler C."/>
        </authorList>
    </citation>
    <scope>NUCLEOTIDE SEQUENCE [LARGE SCALE GENOMIC DNA]</scope>
    <source>
        <strain evidence="1 2">K22_7</strain>
    </source>
</reference>
<proteinExistence type="predicted"/>
<gene>
    <name evidence="1" type="ORF">K227x_61850</name>
</gene>